<evidence type="ECO:0000313" key="3">
    <source>
        <dbReference type="Proteomes" id="UP000031668"/>
    </source>
</evidence>
<feature type="region of interest" description="Disordered" evidence="1">
    <location>
        <begin position="108"/>
        <end position="158"/>
    </location>
</feature>
<reference evidence="2 3" key="1">
    <citation type="journal article" date="2014" name="Genome Biol. Evol.">
        <title>The genome of the myxosporean Thelohanellus kitauei shows adaptations to nutrient acquisition within its fish host.</title>
        <authorList>
            <person name="Yang Y."/>
            <person name="Xiong J."/>
            <person name="Zhou Z."/>
            <person name="Huo F."/>
            <person name="Miao W."/>
            <person name="Ran C."/>
            <person name="Liu Y."/>
            <person name="Zhang J."/>
            <person name="Feng J."/>
            <person name="Wang M."/>
            <person name="Wang M."/>
            <person name="Wang L."/>
            <person name="Yao B."/>
        </authorList>
    </citation>
    <scope>NUCLEOTIDE SEQUENCE [LARGE SCALE GENOMIC DNA]</scope>
    <source>
        <strain evidence="2">Wuqing</strain>
    </source>
</reference>
<dbReference type="EMBL" id="JWZT01000510">
    <property type="protein sequence ID" value="KII74206.1"/>
    <property type="molecule type" value="Genomic_DNA"/>
</dbReference>
<protein>
    <submittedName>
        <fullName evidence="2">Uncharacterized protein</fullName>
    </submittedName>
</protein>
<proteinExistence type="predicted"/>
<accession>A0A0C2N3H6</accession>
<feature type="compositionally biased region" description="Polar residues" evidence="1">
    <location>
        <begin position="116"/>
        <end position="135"/>
    </location>
</feature>
<gene>
    <name evidence="2" type="ORF">RF11_00580</name>
</gene>
<organism evidence="2 3">
    <name type="scientific">Thelohanellus kitauei</name>
    <name type="common">Myxosporean</name>
    <dbReference type="NCBI Taxonomy" id="669202"/>
    <lineage>
        <taxon>Eukaryota</taxon>
        <taxon>Metazoa</taxon>
        <taxon>Cnidaria</taxon>
        <taxon>Myxozoa</taxon>
        <taxon>Myxosporea</taxon>
        <taxon>Bivalvulida</taxon>
        <taxon>Platysporina</taxon>
        <taxon>Myxobolidae</taxon>
        <taxon>Thelohanellus</taxon>
    </lineage>
</organism>
<evidence type="ECO:0000256" key="1">
    <source>
        <dbReference type="SAM" id="MobiDB-lite"/>
    </source>
</evidence>
<keyword evidence="3" id="KW-1185">Reference proteome</keyword>
<feature type="region of interest" description="Disordered" evidence="1">
    <location>
        <begin position="1"/>
        <end position="34"/>
    </location>
</feature>
<dbReference type="Proteomes" id="UP000031668">
    <property type="component" value="Unassembled WGS sequence"/>
</dbReference>
<sequence>MYQPQEDTNDSNESTEKDTHTLNSEENTNRLFVVPRAKSPELEFDKSFVEKVIERIETQQTNGNELQNGYSLINLDLMSGSASATQSESDMYSGDEKNHPPIVMISTESQQERTTDALSGQTKENAVSEPTSTPSYIDDDDAEQATAKSKRQISTKGNKSNNEYVFNKFDINNYINNNLLY</sequence>
<comment type="caution">
    <text evidence="2">The sequence shown here is derived from an EMBL/GenBank/DDBJ whole genome shotgun (WGS) entry which is preliminary data.</text>
</comment>
<evidence type="ECO:0000313" key="2">
    <source>
        <dbReference type="EMBL" id="KII74206.1"/>
    </source>
</evidence>
<name>A0A0C2N3H6_THEKT</name>
<feature type="compositionally biased region" description="Polar residues" evidence="1">
    <location>
        <begin position="21"/>
        <end position="30"/>
    </location>
</feature>
<dbReference type="AlphaFoldDB" id="A0A0C2N3H6"/>